<dbReference type="EMBL" id="AFBI03000067">
    <property type="protein sequence ID" value="EJW02518.1"/>
    <property type="molecule type" value="Genomic_DNA"/>
</dbReference>
<reference evidence="3" key="2">
    <citation type="submission" date="2015-07" db="EMBL/GenBank/DDBJ databases">
        <title>Contrasting host-pathogen interactions and genome evolution in two generalist and specialist microsporidian pathogens of mosquitoes.</title>
        <authorList>
            <consortium name="The Broad Institute Genomics Platform"/>
            <consortium name="The Broad Institute Genome Sequencing Center for Infectious Disease"/>
            <person name="Cuomo C.A."/>
            <person name="Sanscrainte N.D."/>
            <person name="Goldberg J.M."/>
            <person name="Heiman D."/>
            <person name="Young S."/>
            <person name="Zeng Q."/>
            <person name="Becnel J.J."/>
            <person name="Birren B.W."/>
        </authorList>
    </citation>
    <scope>NUCLEOTIDE SEQUENCE [LARGE SCALE GENOMIC DNA]</scope>
    <source>
        <strain evidence="3">USNM 41457</strain>
    </source>
</reference>
<name>J8ZS48_EDHAE</name>
<dbReference type="HOGENOM" id="CLU_2306060_0_0_1"/>
<reference evidence="2 3" key="1">
    <citation type="submission" date="2011-08" db="EMBL/GenBank/DDBJ databases">
        <authorList>
            <person name="Liu Z.J."/>
            <person name="Shi F.L."/>
            <person name="Lu J.Q."/>
            <person name="Li M."/>
            <person name="Wang Z.L."/>
        </authorList>
    </citation>
    <scope>NUCLEOTIDE SEQUENCE [LARGE SCALE GENOMIC DNA]</scope>
    <source>
        <strain evidence="2 3">USNM 41457</strain>
    </source>
</reference>
<evidence type="ECO:0000313" key="2">
    <source>
        <dbReference type="EMBL" id="EJW02518.1"/>
    </source>
</evidence>
<gene>
    <name evidence="2" type="ORF">EDEG_03072</name>
</gene>
<keyword evidence="1" id="KW-0472">Membrane</keyword>
<protein>
    <submittedName>
        <fullName evidence="2">Uncharacterized protein</fullName>
    </submittedName>
</protein>
<keyword evidence="1" id="KW-0812">Transmembrane</keyword>
<proteinExistence type="predicted"/>
<evidence type="ECO:0000313" key="3">
    <source>
        <dbReference type="Proteomes" id="UP000003163"/>
    </source>
</evidence>
<organism evidence="2 3">
    <name type="scientific">Edhazardia aedis (strain USNM 41457)</name>
    <name type="common">Microsporidian parasite</name>
    <dbReference type="NCBI Taxonomy" id="1003232"/>
    <lineage>
        <taxon>Eukaryota</taxon>
        <taxon>Fungi</taxon>
        <taxon>Fungi incertae sedis</taxon>
        <taxon>Microsporidia</taxon>
        <taxon>Edhazardia</taxon>
    </lineage>
</organism>
<sequence>MLLHLDVQFFTKKNCYIFIGSFLFSCFGKFSRKLCFCHFYRLLVFWSNWIKIDCVVKKILYICLVCIVLKIYIFWSKSTNYLFINKKCIITLSSELISSK</sequence>
<feature type="transmembrane region" description="Helical" evidence="1">
    <location>
        <begin position="59"/>
        <end position="75"/>
    </location>
</feature>
<dbReference type="VEuPathDB" id="MicrosporidiaDB:EDEG_03072"/>
<dbReference type="InParanoid" id="J8ZS48"/>
<accession>J8ZS48</accession>
<dbReference type="AlphaFoldDB" id="J8ZS48"/>
<keyword evidence="1" id="KW-1133">Transmembrane helix</keyword>
<dbReference type="Proteomes" id="UP000003163">
    <property type="component" value="Unassembled WGS sequence"/>
</dbReference>
<evidence type="ECO:0000256" key="1">
    <source>
        <dbReference type="SAM" id="Phobius"/>
    </source>
</evidence>
<keyword evidence="3" id="KW-1185">Reference proteome</keyword>
<comment type="caution">
    <text evidence="2">The sequence shown here is derived from an EMBL/GenBank/DDBJ whole genome shotgun (WGS) entry which is preliminary data.</text>
</comment>